<dbReference type="Gene3D" id="3.40.50.2300">
    <property type="match status" value="2"/>
</dbReference>
<keyword evidence="3" id="KW-0804">Transcription</keyword>
<dbReference type="Gene3D" id="1.10.260.40">
    <property type="entry name" value="lambda repressor-like DNA-binding domains"/>
    <property type="match status" value="1"/>
</dbReference>
<reference evidence="6 7" key="1">
    <citation type="journal article" date="2012" name="J. Bacteriol.">
        <title>Genome of Bacillus macauensis ZFHKF-1, a Long-Chain-Forming Bacterium.</title>
        <authorList>
            <person name="Cai L."/>
            <person name="Zhang T."/>
        </authorList>
    </citation>
    <scope>NUCLEOTIDE SEQUENCE [LARGE SCALE GENOMIC DNA]</scope>
    <source>
        <strain evidence="6 7">ZFHKF-1</strain>
    </source>
</reference>
<dbReference type="Pfam" id="PF00356">
    <property type="entry name" value="LacI"/>
    <property type="match status" value="1"/>
</dbReference>
<dbReference type="OrthoDB" id="9784962at2"/>
<sequence>MAYTIKDVAKEAGVSVATVSRILNGLPGYSVKTKEKVMQVIGEMGYQPNAIARGLINKRTKTIGVLLPAVSDLFASLVLSGIEDQAHELDYSVMICNTDQDGVRTMKYLHALREKQVDGILFISEQLKKEYYDAVIAMQLPMVLVATTSPYNVPFIKADDEKAVYDGVTYMLEQGHRAIGLLAGTKGDPIATEPRMKGYERALKSYGLLVEQKRIVYGDFGFASGVTGAEALVKQDPSLTAIFCCSDEMAAGALSYLYSQNIAVPQQVSIMGYDDTKMAEMTIPPLTTISQPLYEMGKQSVTMLLQQEEQHWIIMPHSITVRQTVSART</sequence>
<feature type="domain" description="HTH lacI-type" evidence="4">
    <location>
        <begin position="3"/>
        <end position="57"/>
    </location>
</feature>
<comment type="caution">
    <text evidence="6">The sequence shown here is derived from an EMBL/GenBank/DDBJ whole genome shotgun (WGS) entry which is preliminary data.</text>
</comment>
<accession>I8IZ03</accession>
<dbReference type="GO" id="GO:0003700">
    <property type="term" value="F:DNA-binding transcription factor activity"/>
    <property type="evidence" value="ECO:0007669"/>
    <property type="project" value="TreeGrafter"/>
</dbReference>
<dbReference type="PANTHER" id="PTHR30146">
    <property type="entry name" value="LACI-RELATED TRANSCRIPTIONAL REPRESSOR"/>
    <property type="match status" value="1"/>
</dbReference>
<dbReference type="RefSeq" id="WP_007202784.1">
    <property type="nucleotide sequence ID" value="NZ_AKKV01000030.1"/>
</dbReference>
<name>I8IZ03_9BACL</name>
<dbReference type="Proteomes" id="UP000004080">
    <property type="component" value="Unassembled WGS sequence"/>
</dbReference>
<keyword evidence="1" id="KW-0805">Transcription regulation</keyword>
<evidence type="ECO:0000313" key="7">
    <source>
        <dbReference type="Proteomes" id="UP000004080"/>
    </source>
</evidence>
<dbReference type="AlphaFoldDB" id="I8IZ03"/>
<evidence type="ECO:0000256" key="3">
    <source>
        <dbReference type="ARBA" id="ARBA00023163"/>
    </source>
</evidence>
<evidence type="ECO:0000259" key="4">
    <source>
        <dbReference type="PROSITE" id="PS50932"/>
    </source>
</evidence>
<evidence type="ECO:0000259" key="5">
    <source>
        <dbReference type="PROSITE" id="PS50943"/>
    </source>
</evidence>
<gene>
    <name evidence="6" type="ORF">A374_13530</name>
</gene>
<dbReference type="PRINTS" id="PR00036">
    <property type="entry name" value="HTHLACI"/>
</dbReference>
<dbReference type="SUPFAM" id="SSF47413">
    <property type="entry name" value="lambda repressor-like DNA-binding domains"/>
    <property type="match status" value="1"/>
</dbReference>
<dbReference type="GO" id="GO:0000976">
    <property type="term" value="F:transcription cis-regulatory region binding"/>
    <property type="evidence" value="ECO:0007669"/>
    <property type="project" value="TreeGrafter"/>
</dbReference>
<proteinExistence type="predicted"/>
<dbReference type="InterPro" id="IPR001387">
    <property type="entry name" value="Cro/C1-type_HTH"/>
</dbReference>
<dbReference type="InterPro" id="IPR046335">
    <property type="entry name" value="LacI/GalR-like_sensor"/>
</dbReference>
<protein>
    <submittedName>
        <fullName evidence="6">LacI family transcriptional regulator</fullName>
    </submittedName>
</protein>
<evidence type="ECO:0000256" key="1">
    <source>
        <dbReference type="ARBA" id="ARBA00023015"/>
    </source>
</evidence>
<dbReference type="PROSITE" id="PS50943">
    <property type="entry name" value="HTH_CROC1"/>
    <property type="match status" value="1"/>
</dbReference>
<dbReference type="InterPro" id="IPR000843">
    <property type="entry name" value="HTH_LacI"/>
</dbReference>
<evidence type="ECO:0000256" key="2">
    <source>
        <dbReference type="ARBA" id="ARBA00023125"/>
    </source>
</evidence>
<organism evidence="6 7">
    <name type="scientific">Fictibacillus macauensis ZFHKF-1</name>
    <dbReference type="NCBI Taxonomy" id="1196324"/>
    <lineage>
        <taxon>Bacteria</taxon>
        <taxon>Bacillati</taxon>
        <taxon>Bacillota</taxon>
        <taxon>Bacilli</taxon>
        <taxon>Bacillales</taxon>
        <taxon>Fictibacillaceae</taxon>
        <taxon>Fictibacillus</taxon>
    </lineage>
</organism>
<dbReference type="CDD" id="cd19975">
    <property type="entry name" value="PBP1_CcpA-like"/>
    <property type="match status" value="1"/>
</dbReference>
<keyword evidence="7" id="KW-1185">Reference proteome</keyword>
<keyword evidence="2" id="KW-0238">DNA-binding</keyword>
<dbReference type="eggNOG" id="COG1609">
    <property type="taxonomic scope" value="Bacteria"/>
</dbReference>
<feature type="domain" description="HTH cro/C1-type" evidence="5">
    <location>
        <begin position="3"/>
        <end position="47"/>
    </location>
</feature>
<dbReference type="PATRIC" id="fig|1196324.3.peg.2768"/>
<dbReference type="EMBL" id="AKKV01000030">
    <property type="protein sequence ID" value="EIT84716.1"/>
    <property type="molecule type" value="Genomic_DNA"/>
</dbReference>
<dbReference type="PROSITE" id="PS00356">
    <property type="entry name" value="HTH_LACI_1"/>
    <property type="match status" value="1"/>
</dbReference>
<dbReference type="PANTHER" id="PTHR30146:SF149">
    <property type="entry name" value="HTH-TYPE TRANSCRIPTIONAL REGULATOR EBGR"/>
    <property type="match status" value="1"/>
</dbReference>
<dbReference type="Pfam" id="PF13377">
    <property type="entry name" value="Peripla_BP_3"/>
    <property type="match status" value="1"/>
</dbReference>
<dbReference type="SMART" id="SM00354">
    <property type="entry name" value="HTH_LACI"/>
    <property type="match status" value="1"/>
</dbReference>
<evidence type="ECO:0000313" key="6">
    <source>
        <dbReference type="EMBL" id="EIT84716.1"/>
    </source>
</evidence>
<dbReference type="STRING" id="1196324.A374_13530"/>
<dbReference type="PROSITE" id="PS50932">
    <property type="entry name" value="HTH_LACI_2"/>
    <property type="match status" value="1"/>
</dbReference>
<dbReference type="InterPro" id="IPR028082">
    <property type="entry name" value="Peripla_BP_I"/>
</dbReference>
<dbReference type="InterPro" id="IPR010982">
    <property type="entry name" value="Lambda_DNA-bd_dom_sf"/>
</dbReference>
<dbReference type="SUPFAM" id="SSF53822">
    <property type="entry name" value="Periplasmic binding protein-like I"/>
    <property type="match status" value="1"/>
</dbReference>
<dbReference type="CDD" id="cd01392">
    <property type="entry name" value="HTH_LacI"/>
    <property type="match status" value="1"/>
</dbReference>